<sequence>MKQNNILNLPLGHSIIKMPRNRNIFIRRIPREEIPWQTGLSSERKCSIHKNLHSDTARETISIKMASERIY</sequence>
<name>W6ZXX1_9APIC</name>
<evidence type="ECO:0000313" key="2">
    <source>
        <dbReference type="Proteomes" id="UP000030640"/>
    </source>
</evidence>
<reference evidence="1 2" key="1">
    <citation type="submission" date="2013-02" db="EMBL/GenBank/DDBJ databases">
        <title>The Genome Sequence of Plasmodium inui San Antonio 1.</title>
        <authorList>
            <consortium name="The Broad Institute Genome Sequencing Platform"/>
            <consortium name="The Broad Institute Genome Sequencing Center for Infectious Disease"/>
            <person name="Neafsey D."/>
            <person name="Cheeseman I."/>
            <person name="Volkman S."/>
            <person name="Adams J."/>
            <person name="Walker B."/>
            <person name="Young S.K."/>
            <person name="Zeng Q."/>
            <person name="Gargeya S."/>
            <person name="Fitzgerald M."/>
            <person name="Haas B."/>
            <person name="Abouelleil A."/>
            <person name="Alvarado L."/>
            <person name="Arachchi H.M."/>
            <person name="Berlin A.M."/>
            <person name="Chapman S.B."/>
            <person name="Dewar J."/>
            <person name="Goldberg J."/>
            <person name="Griggs A."/>
            <person name="Gujja S."/>
            <person name="Hansen M."/>
            <person name="Howarth C."/>
            <person name="Imamovic A."/>
            <person name="Larimer J."/>
            <person name="McCowan C."/>
            <person name="Murphy C."/>
            <person name="Neiman D."/>
            <person name="Pearson M."/>
            <person name="Priest M."/>
            <person name="Roberts A."/>
            <person name="Saif S."/>
            <person name="Shea T."/>
            <person name="Sisk P."/>
            <person name="Sykes S."/>
            <person name="Wortman J."/>
            <person name="Nusbaum C."/>
            <person name="Birren B."/>
        </authorList>
    </citation>
    <scope>NUCLEOTIDE SEQUENCE [LARGE SCALE GENOMIC DNA]</scope>
    <source>
        <strain evidence="1 2">San Antonio 1</strain>
    </source>
</reference>
<organism evidence="1 2">
    <name type="scientific">Plasmodium inui San Antonio 1</name>
    <dbReference type="NCBI Taxonomy" id="1237626"/>
    <lineage>
        <taxon>Eukaryota</taxon>
        <taxon>Sar</taxon>
        <taxon>Alveolata</taxon>
        <taxon>Apicomplexa</taxon>
        <taxon>Aconoidasida</taxon>
        <taxon>Haemosporida</taxon>
        <taxon>Plasmodiidae</taxon>
        <taxon>Plasmodium</taxon>
        <taxon>Plasmodium (Plasmodium)</taxon>
    </lineage>
</organism>
<dbReference type="RefSeq" id="XP_008819262.1">
    <property type="nucleotide sequence ID" value="XM_008821040.1"/>
</dbReference>
<dbReference type="VEuPathDB" id="PlasmoDB:C922_05469"/>
<keyword evidence="2" id="KW-1185">Reference proteome</keyword>
<dbReference type="EMBL" id="KI965536">
    <property type="protein sequence ID" value="EUD64153.1"/>
    <property type="molecule type" value="Genomic_DNA"/>
</dbReference>
<dbReference type="GeneID" id="20040743"/>
<proteinExistence type="predicted"/>
<dbReference type="Proteomes" id="UP000030640">
    <property type="component" value="Unassembled WGS sequence"/>
</dbReference>
<protein>
    <submittedName>
        <fullName evidence="1">Uncharacterized protein</fullName>
    </submittedName>
</protein>
<dbReference type="AlphaFoldDB" id="W6ZXX1"/>
<accession>W6ZXX1</accession>
<evidence type="ECO:0000313" key="1">
    <source>
        <dbReference type="EMBL" id="EUD64153.1"/>
    </source>
</evidence>
<gene>
    <name evidence="1" type="ORF">C922_05469</name>
</gene>